<reference evidence="11 12" key="1">
    <citation type="journal article" date="2018" name="Nat. Biotechnol.">
        <title>A standardized bacterial taxonomy based on genome phylogeny substantially revises the tree of life.</title>
        <authorList>
            <person name="Parks D.H."/>
            <person name="Chuvochina M."/>
            <person name="Waite D.W."/>
            <person name="Rinke C."/>
            <person name="Skarshewski A."/>
            <person name="Chaumeil P.A."/>
            <person name="Hugenholtz P."/>
        </authorList>
    </citation>
    <scope>NUCLEOTIDE SEQUENCE [LARGE SCALE GENOMIC DNA]</scope>
    <source>
        <strain evidence="11">UBA9158</strain>
    </source>
</reference>
<evidence type="ECO:0000256" key="3">
    <source>
        <dbReference type="ARBA" id="ARBA00022692"/>
    </source>
</evidence>
<comment type="subcellular location">
    <subcellularLocation>
        <location evidence="1">Cell membrane</location>
        <topology evidence="1">Single-pass type II membrane protein</topology>
    </subcellularLocation>
</comment>
<keyword evidence="5 9" id="KW-0472">Membrane</keyword>
<evidence type="ECO:0000259" key="10">
    <source>
        <dbReference type="Pfam" id="PF09976"/>
    </source>
</evidence>
<evidence type="ECO:0000313" key="11">
    <source>
        <dbReference type="EMBL" id="HAN27754.1"/>
    </source>
</evidence>
<sequence length="224" mass="23793">MEQYRTEEEQVEALRRWWDENGRSTLVAIVLVLAGTFAWQGWQRYDAQRTASASDLYQQMLEAAALAQEGAATAAPVSQLATQLRRDFAGTSYAQFAALHQARVAVIAGDLEAAEADLRWVLGKADSGSETALVAQLRLARVVAAQGNVEQALALLAPEAMGKYQAAAAMARGDVLAGAGRAEEALAAYREAQALVQTYPAQLNLETLAAKLQSLAAATAGDDA</sequence>
<dbReference type="GO" id="GO:0005886">
    <property type="term" value="C:plasma membrane"/>
    <property type="evidence" value="ECO:0007669"/>
    <property type="project" value="UniProtKB-SubCell"/>
</dbReference>
<evidence type="ECO:0000256" key="7">
    <source>
        <dbReference type="ARBA" id="ARBA00024197"/>
    </source>
</evidence>
<dbReference type="InterPro" id="IPR018704">
    <property type="entry name" value="SecYEG/CpoB_TPR"/>
</dbReference>
<keyword evidence="2" id="KW-1003">Cell membrane</keyword>
<protein>
    <recommendedName>
        <fullName evidence="8">Ancillary SecYEG translocon subunit</fullName>
    </recommendedName>
</protein>
<dbReference type="AlphaFoldDB" id="A0A3C1KN37"/>
<evidence type="ECO:0000256" key="9">
    <source>
        <dbReference type="SAM" id="Phobius"/>
    </source>
</evidence>
<dbReference type="GO" id="GO:0044877">
    <property type="term" value="F:protein-containing complex binding"/>
    <property type="evidence" value="ECO:0007669"/>
    <property type="project" value="InterPro"/>
</dbReference>
<feature type="non-terminal residue" evidence="11">
    <location>
        <position position="224"/>
    </location>
</feature>
<dbReference type="InterPro" id="IPR011990">
    <property type="entry name" value="TPR-like_helical_dom_sf"/>
</dbReference>
<dbReference type="InterPro" id="IPR026039">
    <property type="entry name" value="YfgM"/>
</dbReference>
<dbReference type="PIRSF" id="PIRSF006170">
    <property type="entry name" value="YfgM"/>
    <property type="match status" value="1"/>
</dbReference>
<evidence type="ECO:0000256" key="8">
    <source>
        <dbReference type="ARBA" id="ARBA00024235"/>
    </source>
</evidence>
<evidence type="ECO:0000256" key="6">
    <source>
        <dbReference type="ARBA" id="ARBA00023186"/>
    </source>
</evidence>
<feature type="transmembrane region" description="Helical" evidence="9">
    <location>
        <begin position="25"/>
        <end position="42"/>
    </location>
</feature>
<evidence type="ECO:0000256" key="5">
    <source>
        <dbReference type="ARBA" id="ARBA00023136"/>
    </source>
</evidence>
<comment type="caution">
    <text evidence="11">The sequence shown here is derived from an EMBL/GenBank/DDBJ whole genome shotgun (WGS) entry which is preliminary data.</text>
</comment>
<dbReference type="Pfam" id="PF09976">
    <property type="entry name" value="TPR_21"/>
    <property type="match status" value="1"/>
</dbReference>
<evidence type="ECO:0000256" key="1">
    <source>
        <dbReference type="ARBA" id="ARBA00004401"/>
    </source>
</evidence>
<dbReference type="STRING" id="1121937.GCA_000423125_00666"/>
<dbReference type="PANTHER" id="PTHR38035:SF1">
    <property type="entry name" value="ANCILLARY SECYEG TRANSLOCON SUBUNIT"/>
    <property type="match status" value="1"/>
</dbReference>
<evidence type="ECO:0000313" key="12">
    <source>
        <dbReference type="Proteomes" id="UP000259273"/>
    </source>
</evidence>
<evidence type="ECO:0000256" key="2">
    <source>
        <dbReference type="ARBA" id="ARBA00022475"/>
    </source>
</evidence>
<feature type="domain" description="Ancillary SecYEG translocon subunit/Cell division coordinator CpoB TPR" evidence="10">
    <location>
        <begin position="15"/>
        <end position="216"/>
    </location>
</feature>
<organism evidence="11 12">
    <name type="scientific">Haliea salexigens</name>
    <dbReference type="NCBI Taxonomy" id="287487"/>
    <lineage>
        <taxon>Bacteria</taxon>
        <taxon>Pseudomonadati</taxon>
        <taxon>Pseudomonadota</taxon>
        <taxon>Gammaproteobacteria</taxon>
        <taxon>Cellvibrionales</taxon>
        <taxon>Halieaceae</taxon>
        <taxon>Haliea</taxon>
    </lineage>
</organism>
<dbReference type="EMBL" id="DMND01000117">
    <property type="protein sequence ID" value="HAN27754.1"/>
    <property type="molecule type" value="Genomic_DNA"/>
</dbReference>
<keyword evidence="6" id="KW-0143">Chaperone</keyword>
<proteinExistence type="inferred from homology"/>
<gene>
    <name evidence="11" type="ORF">DCP75_08565</name>
</gene>
<keyword evidence="3 9" id="KW-0812">Transmembrane</keyword>
<name>A0A3C1KN37_9GAMM</name>
<dbReference type="SUPFAM" id="SSF48452">
    <property type="entry name" value="TPR-like"/>
    <property type="match status" value="1"/>
</dbReference>
<dbReference type="Proteomes" id="UP000259273">
    <property type="component" value="Unassembled WGS sequence"/>
</dbReference>
<dbReference type="PANTHER" id="PTHR38035">
    <property type="entry name" value="UPF0070 PROTEIN YFGM"/>
    <property type="match status" value="1"/>
</dbReference>
<evidence type="ECO:0000256" key="4">
    <source>
        <dbReference type="ARBA" id="ARBA00022989"/>
    </source>
</evidence>
<keyword evidence="4 9" id="KW-1133">Transmembrane helix</keyword>
<accession>A0A3C1KN37</accession>
<comment type="similarity">
    <text evidence="7">Belongs to the YfgM family.</text>
</comment>